<gene>
    <name evidence="2" type="ORF">EmuJ_000681500</name>
</gene>
<dbReference type="AlphaFoldDB" id="A0A068Y3G9"/>
<evidence type="ECO:0000313" key="3">
    <source>
        <dbReference type="Proteomes" id="UP000017246"/>
    </source>
</evidence>
<protein>
    <submittedName>
        <fullName evidence="2">Expressed protein</fullName>
    </submittedName>
</protein>
<evidence type="ECO:0000256" key="1">
    <source>
        <dbReference type="SAM" id="SignalP"/>
    </source>
</evidence>
<feature type="signal peptide" evidence="1">
    <location>
        <begin position="1"/>
        <end position="30"/>
    </location>
</feature>
<proteinExistence type="predicted"/>
<accession>A0A068Y3G9</accession>
<reference evidence="2" key="2">
    <citation type="submission" date="2015-11" db="EMBL/GenBank/DDBJ databases">
        <authorList>
            <person name="Zhang Y."/>
            <person name="Guo Z."/>
        </authorList>
    </citation>
    <scope>NUCLEOTIDE SEQUENCE</scope>
</reference>
<dbReference type="EMBL" id="LN901763">
    <property type="protein sequence ID" value="CDS39311.1"/>
    <property type="molecule type" value="Genomic_DNA"/>
</dbReference>
<dbReference type="Proteomes" id="UP000017246">
    <property type="component" value="Unassembled WGS sequence"/>
</dbReference>
<keyword evidence="1" id="KW-0732">Signal</keyword>
<name>A0A068Y3G9_ECHMU</name>
<evidence type="ECO:0000313" key="2">
    <source>
        <dbReference type="EMBL" id="CDS39311.1"/>
    </source>
</evidence>
<sequence length="166" mass="18537">MQLYLCTAPILPLVKCLFFALLTPLQLSSTEKFANSVTTILGTTSTTGVGAWARAATAINCKQESGLTRLTGVATYVTADNGIWNFITILNWFFHQFLLHPVLVSPKTLARHFLLSISVGDAKNLKLLFRKQSHKFPVIQSDDLFAVYKIIFGPNKYQREWAGDLE</sequence>
<reference evidence="2" key="1">
    <citation type="journal article" date="2013" name="Nature">
        <title>The genomes of four tapeworm species reveal adaptations to parasitism.</title>
        <authorList>
            <person name="Tsai I.J."/>
            <person name="Zarowiecki M."/>
            <person name="Holroyd N."/>
            <person name="Garciarrubio A."/>
            <person name="Sanchez-Flores A."/>
            <person name="Brooks K.L."/>
            <person name="Tracey A."/>
            <person name="Bobes R.J."/>
            <person name="Fragoso G."/>
            <person name="Sciutto E."/>
            <person name="Aslett M."/>
            <person name="Beasley H."/>
            <person name="Bennett H.M."/>
            <person name="Cai J."/>
            <person name="Camicia F."/>
            <person name="Clark R."/>
            <person name="Cucher M."/>
            <person name="De Silva N."/>
            <person name="Day T.A."/>
            <person name="Deplazes P."/>
            <person name="Estrada K."/>
            <person name="Fernandez C."/>
            <person name="Holland P.W."/>
            <person name="Hou J."/>
            <person name="Hu S."/>
            <person name="Huckvale T."/>
            <person name="Hung S.S."/>
            <person name="Kamenetzky L."/>
            <person name="Keane J.A."/>
            <person name="Kiss F."/>
            <person name="Koziol U."/>
            <person name="Lambert O."/>
            <person name="Liu K."/>
            <person name="Luo X."/>
            <person name="Luo Y."/>
            <person name="Macchiaroli N."/>
            <person name="Nichol S."/>
            <person name="Paps J."/>
            <person name="Parkinson J."/>
            <person name="Pouchkina-Stantcheva N."/>
            <person name="Riddiford N."/>
            <person name="Rosenzvit M."/>
            <person name="Salinas G."/>
            <person name="Wasmuth J.D."/>
            <person name="Zamanian M."/>
            <person name="Zheng Y."/>
            <person name="Cai X."/>
            <person name="Soberon X."/>
            <person name="Olson P.D."/>
            <person name="Laclette J.P."/>
            <person name="Brehm K."/>
            <person name="Berriman M."/>
            <person name="Garciarrubio A."/>
            <person name="Bobes R.J."/>
            <person name="Fragoso G."/>
            <person name="Sanchez-Flores A."/>
            <person name="Estrada K."/>
            <person name="Cevallos M.A."/>
            <person name="Morett E."/>
            <person name="Gonzalez V."/>
            <person name="Portillo T."/>
            <person name="Ochoa-Leyva A."/>
            <person name="Jose M.V."/>
            <person name="Sciutto E."/>
            <person name="Landa A."/>
            <person name="Jimenez L."/>
            <person name="Valdes V."/>
            <person name="Carrero J.C."/>
            <person name="Larralde C."/>
            <person name="Morales-Montor J."/>
            <person name="Limon-Lason J."/>
            <person name="Soberon X."/>
            <person name="Laclette J.P."/>
        </authorList>
    </citation>
    <scope>NUCLEOTIDE SEQUENCE [LARGE SCALE GENOMIC DNA]</scope>
</reference>
<feature type="chain" id="PRO_5009741488" evidence="1">
    <location>
        <begin position="31"/>
        <end position="166"/>
    </location>
</feature>
<organism evidence="2 3">
    <name type="scientific">Echinococcus multilocularis</name>
    <name type="common">Fox tapeworm</name>
    <dbReference type="NCBI Taxonomy" id="6211"/>
    <lineage>
        <taxon>Eukaryota</taxon>
        <taxon>Metazoa</taxon>
        <taxon>Spiralia</taxon>
        <taxon>Lophotrochozoa</taxon>
        <taxon>Platyhelminthes</taxon>
        <taxon>Cestoda</taxon>
        <taxon>Eucestoda</taxon>
        <taxon>Cyclophyllidea</taxon>
        <taxon>Taeniidae</taxon>
        <taxon>Echinococcus</taxon>
    </lineage>
</organism>
<keyword evidence="3" id="KW-1185">Reference proteome</keyword>